<dbReference type="Pfam" id="PF18451">
    <property type="entry name" value="CdiA_C"/>
    <property type="match status" value="1"/>
</dbReference>
<dbReference type="RefSeq" id="WP_282715867.1">
    <property type="nucleotide sequence ID" value="NZ_JASCRZ010000002.1"/>
</dbReference>
<protein>
    <submittedName>
        <fullName evidence="3">DUF935 family protein</fullName>
    </submittedName>
</protein>
<accession>A0ABT6V829</accession>
<gene>
    <name evidence="3" type="ORF">QLS65_05755</name>
</gene>
<feature type="compositionally biased region" description="Pro residues" evidence="1">
    <location>
        <begin position="400"/>
        <end position="420"/>
    </location>
</feature>
<comment type="caution">
    <text evidence="3">The sequence shown here is derived from an EMBL/GenBank/DDBJ whole genome shotgun (WGS) entry which is preliminary data.</text>
</comment>
<reference evidence="3 4" key="1">
    <citation type="submission" date="2023-04" db="EMBL/GenBank/DDBJ databases">
        <title>Two novel species of Flavobacterium.</title>
        <authorList>
            <person name="Liu Q."/>
            <person name="Xin Y.-H."/>
        </authorList>
    </citation>
    <scope>NUCLEOTIDE SEQUENCE [LARGE SCALE GENOMIC DNA]</scope>
    <source>
        <strain evidence="3 4">LB1P51</strain>
    </source>
</reference>
<keyword evidence="4" id="KW-1185">Reference proteome</keyword>
<organism evidence="3 4">
    <name type="scientific">Flavobacterium algoritolerans</name>
    <dbReference type="NCBI Taxonomy" id="3041254"/>
    <lineage>
        <taxon>Bacteria</taxon>
        <taxon>Pseudomonadati</taxon>
        <taxon>Bacteroidota</taxon>
        <taxon>Flavobacteriia</taxon>
        <taxon>Flavobacteriales</taxon>
        <taxon>Flavobacteriaceae</taxon>
        <taxon>Flavobacterium</taxon>
    </lineage>
</organism>
<name>A0ABT6V829_9FLAO</name>
<proteinExistence type="predicted"/>
<dbReference type="InterPro" id="IPR009279">
    <property type="entry name" value="Portal_Mu"/>
</dbReference>
<dbReference type="Pfam" id="PF06074">
    <property type="entry name" value="Portal_Mu"/>
    <property type="match status" value="1"/>
</dbReference>
<evidence type="ECO:0000313" key="3">
    <source>
        <dbReference type="EMBL" id="MDI5894387.1"/>
    </source>
</evidence>
<evidence type="ECO:0000259" key="2">
    <source>
        <dbReference type="Pfam" id="PF18451"/>
    </source>
</evidence>
<evidence type="ECO:0000313" key="4">
    <source>
        <dbReference type="Proteomes" id="UP001243403"/>
    </source>
</evidence>
<sequence length="999" mass="114897">MAFNRKDIGNAFKSVFASTETKEREQAVQKLVSAIKNQRSLYRKEIVDWKNARAAALQPENPRRKQLIDLYEDILGDAFIFGITDTRKLRVSNKAFSITNAAGEVDDEKTKLLQKSWFNEFVKTSVETIYFGYSLMYPKQLDKNGLIKKMALVYRDHIVPETTELLKNSFDTTGVNFTEAPYNRWTVWINHDQFLGLLDKAAPLWIFKKHSWQNWDEFEEMFGIPMRTAKVASTDPRVQAEVDKWLQDFGSSNFARFPEGVEFEIKESNSRDSFNVFNEKRKACNEELATLFDGNSEGSKDSGSRAKSETIIDSTQALIALDDETRVRFIVQDELLPFLINMGYPFAEDDQFIWNENKKLTPQERLNIFKGVHDLGYKVKKEQIETELDVELEEEEIVEPPEPVPGKVPKMENPPAPPKKPQARANFKKPHAHSGSCECGADDCYRRIDFTLLNALSDDEEAFLKQYFENPDSIKWSYKEFKASHGKLLEGLREGFNGVDADFESEDHVMMQLFQSNVHRFGVDKTFKEIMDLNEILKTSKDYSEFRQRAKALFPNYRENWLRTEYDQAYTASRFGARYIQMMKDIAIAPFWRLVAILDGRTTKICDSLHNRVFSKLDAKAWQFLPPNHWKCRSDAEDVLAGYTGTISTFDDAVAGDPDGYDRMVKTGFAVNWGDSKQVFGATQSYLHNAGVEPLDVQTLTFKDYGLVPQSEMNELQELLELPLLFSSLMDRSGLAKFMDVFELPVWMEKVLFESTEAKIRNNIKDIMTNPSEVFWHTEGDVNYKTFLKFYKKETLQVITSFTDKEIAKIIKVGTVDNVDQLRKGLLLYTPKEHIATRLAQYESFSKEYKRISFNGENGGFIVTHNLHNASELGNNLLTSKVLSDMGKAIELLPTGELKTADALINSVEFEFKLLTNYSNLFNRVKAEIKRALTQSPNVLLHINNDHNIDDIIRGVHAGISNDTKGKAKFIGIVFNDKRFFLFSRKQIQTKEFVRILKQ</sequence>
<feature type="region of interest" description="Disordered" evidence="1">
    <location>
        <begin position="395"/>
        <end position="429"/>
    </location>
</feature>
<dbReference type="Proteomes" id="UP001243403">
    <property type="component" value="Unassembled WGS sequence"/>
</dbReference>
<feature type="domain" description="tRNA nuclease CdiA C-terminal" evidence="2">
    <location>
        <begin position="899"/>
        <end position="973"/>
    </location>
</feature>
<dbReference type="InterPro" id="IPR040559">
    <property type="entry name" value="CdiA_C"/>
</dbReference>
<evidence type="ECO:0000256" key="1">
    <source>
        <dbReference type="SAM" id="MobiDB-lite"/>
    </source>
</evidence>
<dbReference type="EMBL" id="JASCRZ010000002">
    <property type="protein sequence ID" value="MDI5894387.1"/>
    <property type="molecule type" value="Genomic_DNA"/>
</dbReference>